<sequence>MNRISVLVCEVVEEENTFIHKGGVDDLQSGFDLEVIDGVVHIKTIVFCFKKECLKDGQENFGDLPFSRELGRVRDPQGRLKKSFKEGRQHTVIVRYAPVAGEPEVFEIADVFDFVNGKEKLPPPENRNDEDDKENDKKKKPAKKGKAGKAARRRAQRIP</sequence>
<gene>
    <name evidence="3" type="ORF">CAEBREN_15051</name>
</gene>
<feature type="region of interest" description="Disordered" evidence="1">
    <location>
        <begin position="117"/>
        <end position="159"/>
    </location>
</feature>
<dbReference type="EMBL" id="GL379845">
    <property type="protein sequence ID" value="EGT53993.1"/>
    <property type="molecule type" value="Genomic_DNA"/>
</dbReference>
<dbReference type="AlphaFoldDB" id="G0N6T8"/>
<feature type="domain" description="DUF7038" evidence="2">
    <location>
        <begin position="38"/>
        <end position="117"/>
    </location>
</feature>
<protein>
    <recommendedName>
        <fullName evidence="2">DUF7038 domain-containing protein</fullName>
    </recommendedName>
</protein>
<keyword evidence="4" id="KW-1185">Reference proteome</keyword>
<dbReference type="HOGENOM" id="CLU_1662350_0_0_1"/>
<dbReference type="Proteomes" id="UP000008068">
    <property type="component" value="Unassembled WGS sequence"/>
</dbReference>
<organism evidence="4">
    <name type="scientific">Caenorhabditis brenneri</name>
    <name type="common">Nematode worm</name>
    <dbReference type="NCBI Taxonomy" id="135651"/>
    <lineage>
        <taxon>Eukaryota</taxon>
        <taxon>Metazoa</taxon>
        <taxon>Ecdysozoa</taxon>
        <taxon>Nematoda</taxon>
        <taxon>Chromadorea</taxon>
        <taxon>Rhabditida</taxon>
        <taxon>Rhabditina</taxon>
        <taxon>Rhabditomorpha</taxon>
        <taxon>Rhabditoidea</taxon>
        <taxon>Rhabditidae</taxon>
        <taxon>Peloderinae</taxon>
        <taxon>Caenorhabditis</taxon>
    </lineage>
</organism>
<dbReference type="Pfam" id="PF23047">
    <property type="entry name" value="DUF7038"/>
    <property type="match status" value="1"/>
</dbReference>
<name>G0N6T8_CAEBE</name>
<feature type="compositionally biased region" description="Basic residues" evidence="1">
    <location>
        <begin position="138"/>
        <end position="159"/>
    </location>
</feature>
<evidence type="ECO:0000259" key="2">
    <source>
        <dbReference type="Pfam" id="PF23047"/>
    </source>
</evidence>
<accession>G0N6T8</accession>
<proteinExistence type="predicted"/>
<evidence type="ECO:0000313" key="4">
    <source>
        <dbReference type="Proteomes" id="UP000008068"/>
    </source>
</evidence>
<dbReference type="InterPro" id="IPR055466">
    <property type="entry name" value="DUF7038"/>
</dbReference>
<reference evidence="4" key="1">
    <citation type="submission" date="2011-07" db="EMBL/GenBank/DDBJ databases">
        <authorList>
            <consortium name="Caenorhabditis brenneri Sequencing and Analysis Consortium"/>
            <person name="Wilson R.K."/>
        </authorList>
    </citation>
    <scope>NUCLEOTIDE SEQUENCE [LARGE SCALE GENOMIC DNA]</scope>
    <source>
        <strain evidence="4">PB2801</strain>
    </source>
</reference>
<evidence type="ECO:0000256" key="1">
    <source>
        <dbReference type="SAM" id="MobiDB-lite"/>
    </source>
</evidence>
<dbReference type="InParanoid" id="G0N6T8"/>
<evidence type="ECO:0000313" key="3">
    <source>
        <dbReference type="EMBL" id="EGT53993.1"/>
    </source>
</evidence>